<keyword evidence="8" id="KW-0460">Magnesium</keyword>
<dbReference type="GO" id="GO:0046872">
    <property type="term" value="F:metal ion binding"/>
    <property type="evidence" value="ECO:0007669"/>
    <property type="project" value="UniProtKB-KW"/>
</dbReference>
<gene>
    <name evidence="11" type="ORF">OGAPHI_006260</name>
</gene>
<evidence type="ECO:0000313" key="12">
    <source>
        <dbReference type="Proteomes" id="UP000769157"/>
    </source>
</evidence>
<evidence type="ECO:0000313" key="11">
    <source>
        <dbReference type="EMBL" id="KAH3662079.1"/>
    </source>
</evidence>
<dbReference type="OrthoDB" id="10254721at2759"/>
<evidence type="ECO:0000256" key="9">
    <source>
        <dbReference type="ARBA" id="ARBA00031547"/>
    </source>
</evidence>
<evidence type="ECO:0000256" key="5">
    <source>
        <dbReference type="ARBA" id="ARBA00022723"/>
    </source>
</evidence>
<feature type="region of interest" description="Disordered" evidence="10">
    <location>
        <begin position="1"/>
        <end position="28"/>
    </location>
</feature>
<dbReference type="PANTHER" id="PTHR32057:SF14">
    <property type="entry name" value="PROTEIN ADENYLYLTRANSFERASE SELO, MITOCHONDRIAL"/>
    <property type="match status" value="1"/>
</dbReference>
<evidence type="ECO:0000256" key="2">
    <source>
        <dbReference type="ARBA" id="ARBA00009747"/>
    </source>
</evidence>
<accession>A0A9P8NZ11</accession>
<keyword evidence="3" id="KW-0808">Transferase</keyword>
<comment type="cofactor">
    <cofactor evidence="1">
        <name>Mg(2+)</name>
        <dbReference type="ChEBI" id="CHEBI:18420"/>
    </cofactor>
</comment>
<keyword evidence="12" id="KW-1185">Reference proteome</keyword>
<feature type="compositionally biased region" description="Polar residues" evidence="10">
    <location>
        <begin position="1"/>
        <end position="14"/>
    </location>
</feature>
<proteinExistence type="inferred from homology"/>
<comment type="caution">
    <text evidence="11">The sequence shown here is derived from an EMBL/GenBank/DDBJ whole genome shotgun (WGS) entry which is preliminary data.</text>
</comment>
<evidence type="ECO:0000256" key="7">
    <source>
        <dbReference type="ARBA" id="ARBA00022840"/>
    </source>
</evidence>
<keyword evidence="6" id="KW-0547">Nucleotide-binding</keyword>
<reference evidence="11" key="1">
    <citation type="journal article" date="2021" name="Open Biol.">
        <title>Shared evolutionary footprints suggest mitochondrial oxidative damage underlies multiple complex I losses in fungi.</title>
        <authorList>
            <person name="Schikora-Tamarit M.A."/>
            <person name="Marcet-Houben M."/>
            <person name="Nosek J."/>
            <person name="Gabaldon T."/>
        </authorList>
    </citation>
    <scope>NUCLEOTIDE SEQUENCE</scope>
    <source>
        <strain evidence="11">CBS6075</strain>
    </source>
</reference>
<dbReference type="AlphaFoldDB" id="A0A9P8NZ11"/>
<dbReference type="GO" id="GO:0005739">
    <property type="term" value="C:mitochondrion"/>
    <property type="evidence" value="ECO:0007669"/>
    <property type="project" value="TreeGrafter"/>
</dbReference>
<name>A0A9P8NZ11_9ASCO</name>
<protein>
    <recommendedName>
        <fullName evidence="9">Selenoprotein O</fullName>
    </recommendedName>
</protein>
<evidence type="ECO:0000256" key="10">
    <source>
        <dbReference type="SAM" id="MobiDB-lite"/>
    </source>
</evidence>
<dbReference type="GeneID" id="70238224"/>
<organism evidence="11 12">
    <name type="scientific">Ogataea philodendri</name>
    <dbReference type="NCBI Taxonomy" id="1378263"/>
    <lineage>
        <taxon>Eukaryota</taxon>
        <taxon>Fungi</taxon>
        <taxon>Dikarya</taxon>
        <taxon>Ascomycota</taxon>
        <taxon>Saccharomycotina</taxon>
        <taxon>Pichiomycetes</taxon>
        <taxon>Pichiales</taxon>
        <taxon>Pichiaceae</taxon>
        <taxon>Ogataea</taxon>
    </lineage>
</organism>
<keyword evidence="7" id="KW-0067">ATP-binding</keyword>
<evidence type="ECO:0000256" key="4">
    <source>
        <dbReference type="ARBA" id="ARBA00022695"/>
    </source>
</evidence>
<evidence type="ECO:0000256" key="3">
    <source>
        <dbReference type="ARBA" id="ARBA00022679"/>
    </source>
</evidence>
<dbReference type="GO" id="GO:0005524">
    <property type="term" value="F:ATP binding"/>
    <property type="evidence" value="ECO:0007669"/>
    <property type="project" value="UniProtKB-KW"/>
</dbReference>
<dbReference type="GO" id="GO:0070733">
    <property type="term" value="F:AMPylase activity"/>
    <property type="evidence" value="ECO:0007669"/>
    <property type="project" value="TreeGrafter"/>
</dbReference>
<evidence type="ECO:0000256" key="8">
    <source>
        <dbReference type="ARBA" id="ARBA00022842"/>
    </source>
</evidence>
<keyword evidence="4" id="KW-0548">Nucleotidyltransferase</keyword>
<evidence type="ECO:0000256" key="1">
    <source>
        <dbReference type="ARBA" id="ARBA00001946"/>
    </source>
</evidence>
<reference evidence="11" key="2">
    <citation type="submission" date="2021-01" db="EMBL/GenBank/DDBJ databases">
        <authorList>
            <person name="Schikora-Tamarit M.A."/>
        </authorList>
    </citation>
    <scope>NUCLEOTIDE SEQUENCE</scope>
    <source>
        <strain evidence="11">CBS6075</strain>
    </source>
</reference>
<evidence type="ECO:0000256" key="6">
    <source>
        <dbReference type="ARBA" id="ARBA00022741"/>
    </source>
</evidence>
<keyword evidence="5" id="KW-0479">Metal-binding</keyword>
<comment type="similarity">
    <text evidence="2">Belongs to the SELO family.</text>
</comment>
<dbReference type="PANTHER" id="PTHR32057">
    <property type="entry name" value="PROTEIN ADENYLYLTRANSFERASE SELO, MITOCHONDRIAL"/>
    <property type="match status" value="1"/>
</dbReference>
<dbReference type="HAMAP" id="MF_00692">
    <property type="entry name" value="SelO"/>
    <property type="match status" value="1"/>
</dbReference>
<dbReference type="InterPro" id="IPR003846">
    <property type="entry name" value="SelO"/>
</dbReference>
<sequence>MSLQSLPKTSSFTKRLTPDPRVPTVAVAKDPNTSPEVFHIARRLTDGAFTYCKPTPRKEYHFITASPAALDTLGLDQSEASSKEFQQIVSGEKVITDPFPYAQAYAGYQFGQFAGQLGDGRVVNLFEVQSAKDGERYELQLKGAGTTPFSRFADGKALFSSSLREFVISESLNAIGIPSTRALAISVLPRTYAMRARHEKCAVVCRMAPSWVRIGTFDLYKWRGDRKGLIELSDYVIDEVFKNKLLTDQQVWKEVEKQVTSKNIVLTRYDKMYLEIVARNAKTTALWHVYGFLNGVLNTDNTSVLGLSLDFGPFAFMEYFSPDYTSNHEDSSKRYSFANTPSAIWYNLVKLGEDVAELIGADQELLDAPDFNAGIKEEWMEQMMKRANVIIDIGASVYEKLFMDDYLNIMCKRIGISPRSSDHSEVLAPMFEMLQATKIDYNGFFKTLQSVPLTGEVDYDSVAELFVPDDFQEDLVNDYTKENILKELKSFLAVFKNRVDQEGLSDGERLARASSVNPLFVPKNWMLNEVIEYTVENDLHPDYIDKMIKMATNPYDSTKWGDELPEVQKRWCSDVRFGLKMEMRSCAS</sequence>
<dbReference type="Proteomes" id="UP000769157">
    <property type="component" value="Unassembled WGS sequence"/>
</dbReference>
<dbReference type="EMBL" id="JAEUBE010000414">
    <property type="protein sequence ID" value="KAH3662079.1"/>
    <property type="molecule type" value="Genomic_DNA"/>
</dbReference>
<dbReference type="RefSeq" id="XP_046059183.1">
    <property type="nucleotide sequence ID" value="XM_046207529.1"/>
</dbReference>
<dbReference type="Pfam" id="PF02696">
    <property type="entry name" value="SelO"/>
    <property type="match status" value="1"/>
</dbReference>